<protein>
    <submittedName>
        <fullName evidence="2">Uncharacterized protein</fullName>
    </submittedName>
</protein>
<accession>E3JUI8</accession>
<proteinExistence type="predicted"/>
<dbReference type="AlphaFoldDB" id="E3JUI8"/>
<sequence>MNRRGGQKSTPVQRHSGKSDCINQQGSNASVAGVVKQRPQLISEDQTGSAAAAQLAPQSKTIVEFSVAAVGNWEVSAPSELCRTSIEDECRVLSGGSSLSALIDDHRSNGNFGRWLGGGSRRAKALIDLKPQWLGGGSCQAKASIDQRGSNELGNGSKTGTSINQQ</sequence>
<feature type="region of interest" description="Disordered" evidence="1">
    <location>
        <begin position="1"/>
        <end position="37"/>
    </location>
</feature>
<feature type="region of interest" description="Disordered" evidence="1">
    <location>
        <begin position="136"/>
        <end position="166"/>
    </location>
</feature>
<feature type="compositionally biased region" description="Polar residues" evidence="1">
    <location>
        <begin position="147"/>
        <end position="166"/>
    </location>
</feature>
<dbReference type="RefSeq" id="XP_003320132.1">
    <property type="nucleotide sequence ID" value="XM_003320084.1"/>
</dbReference>
<evidence type="ECO:0000313" key="2">
    <source>
        <dbReference type="EMBL" id="EFP75713.1"/>
    </source>
</evidence>
<dbReference type="OrthoDB" id="10456264at2759"/>
<dbReference type="HOGENOM" id="CLU_1603554_0_0_1"/>
<dbReference type="VEuPathDB" id="FungiDB:PGTG_01044"/>
<dbReference type="Proteomes" id="UP000008783">
    <property type="component" value="Unassembled WGS sequence"/>
</dbReference>
<feature type="compositionally biased region" description="Polar residues" evidence="1">
    <location>
        <begin position="21"/>
        <end position="30"/>
    </location>
</feature>
<dbReference type="KEGG" id="pgr:PGTG_01044"/>
<evidence type="ECO:0000313" key="3">
    <source>
        <dbReference type="Proteomes" id="UP000008783"/>
    </source>
</evidence>
<organism evidence="2 3">
    <name type="scientific">Puccinia graminis f. sp. tritici (strain CRL 75-36-700-3 / race SCCL)</name>
    <name type="common">Black stem rust fungus</name>
    <dbReference type="NCBI Taxonomy" id="418459"/>
    <lineage>
        <taxon>Eukaryota</taxon>
        <taxon>Fungi</taxon>
        <taxon>Dikarya</taxon>
        <taxon>Basidiomycota</taxon>
        <taxon>Pucciniomycotina</taxon>
        <taxon>Pucciniomycetes</taxon>
        <taxon>Pucciniales</taxon>
        <taxon>Pucciniaceae</taxon>
        <taxon>Puccinia</taxon>
    </lineage>
</organism>
<reference evidence="3" key="2">
    <citation type="journal article" date="2011" name="Proc. Natl. Acad. Sci. U.S.A.">
        <title>Obligate biotrophy features unraveled by the genomic analysis of rust fungi.</title>
        <authorList>
            <person name="Duplessis S."/>
            <person name="Cuomo C.A."/>
            <person name="Lin Y.-C."/>
            <person name="Aerts A."/>
            <person name="Tisserant E."/>
            <person name="Veneault-Fourrey C."/>
            <person name="Joly D.L."/>
            <person name="Hacquard S."/>
            <person name="Amselem J."/>
            <person name="Cantarel B.L."/>
            <person name="Chiu R."/>
            <person name="Coutinho P.M."/>
            <person name="Feau N."/>
            <person name="Field M."/>
            <person name="Frey P."/>
            <person name="Gelhaye E."/>
            <person name="Goldberg J."/>
            <person name="Grabherr M.G."/>
            <person name="Kodira C.D."/>
            <person name="Kohler A."/>
            <person name="Kuees U."/>
            <person name="Lindquist E.A."/>
            <person name="Lucas S.M."/>
            <person name="Mago R."/>
            <person name="Mauceli E."/>
            <person name="Morin E."/>
            <person name="Murat C."/>
            <person name="Pangilinan J.L."/>
            <person name="Park R."/>
            <person name="Pearson M."/>
            <person name="Quesneville H."/>
            <person name="Rouhier N."/>
            <person name="Sakthikumar S."/>
            <person name="Salamov A.A."/>
            <person name="Schmutz J."/>
            <person name="Selles B."/>
            <person name="Shapiro H."/>
            <person name="Tanguay P."/>
            <person name="Tuskan G.A."/>
            <person name="Henrissat B."/>
            <person name="Van de Peer Y."/>
            <person name="Rouze P."/>
            <person name="Ellis J.G."/>
            <person name="Dodds P.N."/>
            <person name="Schein J.E."/>
            <person name="Zhong S."/>
            <person name="Hamelin R.C."/>
            <person name="Grigoriev I.V."/>
            <person name="Szabo L.J."/>
            <person name="Martin F."/>
        </authorList>
    </citation>
    <scope>NUCLEOTIDE SEQUENCE [LARGE SCALE GENOMIC DNA]</scope>
    <source>
        <strain evidence="3">CRL 75-36-700-3 / race SCCL</strain>
    </source>
</reference>
<evidence type="ECO:0000256" key="1">
    <source>
        <dbReference type="SAM" id="MobiDB-lite"/>
    </source>
</evidence>
<dbReference type="GeneID" id="10543593"/>
<keyword evidence="3" id="KW-1185">Reference proteome</keyword>
<gene>
    <name evidence="2" type="ORF">PGTG_01044</name>
</gene>
<dbReference type="EMBL" id="DS178264">
    <property type="protein sequence ID" value="EFP75713.1"/>
    <property type="molecule type" value="Genomic_DNA"/>
</dbReference>
<reference key="1">
    <citation type="submission" date="2007-01" db="EMBL/GenBank/DDBJ databases">
        <title>The Genome Sequence of Puccinia graminis f. sp. tritici Strain CRL 75-36-700-3.</title>
        <authorList>
            <consortium name="The Broad Institute Genome Sequencing Platform"/>
            <person name="Birren B."/>
            <person name="Lander E."/>
            <person name="Galagan J."/>
            <person name="Nusbaum C."/>
            <person name="Devon K."/>
            <person name="Cuomo C."/>
            <person name="Jaffe D."/>
            <person name="Butler J."/>
            <person name="Alvarez P."/>
            <person name="Gnerre S."/>
            <person name="Grabherr M."/>
            <person name="Mauceli E."/>
            <person name="Brockman W."/>
            <person name="Young S."/>
            <person name="LaButti K."/>
            <person name="Sykes S."/>
            <person name="DeCaprio D."/>
            <person name="Crawford M."/>
            <person name="Koehrsen M."/>
            <person name="Engels R."/>
            <person name="Montgomery P."/>
            <person name="Pearson M."/>
            <person name="Howarth C."/>
            <person name="Larson L."/>
            <person name="White J."/>
            <person name="Zeng Q."/>
            <person name="Kodira C."/>
            <person name="Yandava C."/>
            <person name="Alvarado L."/>
            <person name="O'Leary S."/>
            <person name="Szabo L."/>
            <person name="Dean R."/>
            <person name="Schein J."/>
        </authorList>
    </citation>
    <scope>NUCLEOTIDE SEQUENCE</scope>
    <source>
        <strain>CRL 75-36-700-3</strain>
    </source>
</reference>
<dbReference type="InParanoid" id="E3JUI8"/>
<name>E3JUI8_PUCGT</name>